<keyword evidence="2" id="KW-1185">Reference proteome</keyword>
<reference evidence="1" key="1">
    <citation type="submission" date="2022-01" db="EMBL/GenBank/DDBJ databases">
        <title>Whole genome-based taxonomy of the Shewanellaceae.</title>
        <authorList>
            <person name="Martin-Rodriguez A.J."/>
        </authorList>
    </citation>
    <scope>NUCLEOTIDE SEQUENCE</scope>
    <source>
        <strain evidence="1">DSM 23803</strain>
    </source>
</reference>
<protein>
    <recommendedName>
        <fullName evidence="3">Lipoprotein</fullName>
    </recommendedName>
</protein>
<evidence type="ECO:0000313" key="2">
    <source>
        <dbReference type="Proteomes" id="UP001139408"/>
    </source>
</evidence>
<dbReference type="EMBL" id="JAKILJ010000024">
    <property type="protein sequence ID" value="MCL1105926.1"/>
    <property type="molecule type" value="Genomic_DNA"/>
</dbReference>
<organism evidence="1 2">
    <name type="scientific">Shewanella algicola</name>
    <dbReference type="NCBI Taxonomy" id="640633"/>
    <lineage>
        <taxon>Bacteria</taxon>
        <taxon>Pseudomonadati</taxon>
        <taxon>Pseudomonadota</taxon>
        <taxon>Gammaproteobacteria</taxon>
        <taxon>Alteromonadales</taxon>
        <taxon>Shewanellaceae</taxon>
        <taxon>Shewanella</taxon>
    </lineage>
</organism>
<proteinExistence type="predicted"/>
<dbReference type="PROSITE" id="PS51257">
    <property type="entry name" value="PROKAR_LIPOPROTEIN"/>
    <property type="match status" value="1"/>
</dbReference>
<dbReference type="AlphaFoldDB" id="A0A9X2CDZ0"/>
<name>A0A9X2CDZ0_9GAMM</name>
<sequence length="193" mass="21155">MNKVLRSLIVVGVVGITGCATPQNTFASKVKAESEKHLDVSQQWEQGQKDVKKGETLLADGRKAISKGNAQIREGEKLMTLARTNAQKQREAFQAMASSLTGAQNGKRAADLVERLDDIADAWEDADEMYVDAKDLIEDGNTNVAEGQSETEQGQALVTSGKTRMQQAESTYQQRTGQGLVEQMHLEEKPNNF</sequence>
<gene>
    <name evidence="1" type="ORF">L2749_11730</name>
</gene>
<accession>A0A9X2CDZ0</accession>
<dbReference type="RefSeq" id="WP_188925393.1">
    <property type="nucleotide sequence ID" value="NZ_BMQI01000024.1"/>
</dbReference>
<dbReference type="Proteomes" id="UP001139408">
    <property type="component" value="Unassembled WGS sequence"/>
</dbReference>
<evidence type="ECO:0000313" key="1">
    <source>
        <dbReference type="EMBL" id="MCL1105926.1"/>
    </source>
</evidence>
<comment type="caution">
    <text evidence="1">The sequence shown here is derived from an EMBL/GenBank/DDBJ whole genome shotgun (WGS) entry which is preliminary data.</text>
</comment>
<evidence type="ECO:0008006" key="3">
    <source>
        <dbReference type="Google" id="ProtNLM"/>
    </source>
</evidence>